<reference evidence="1 2" key="1">
    <citation type="submission" date="2019-04" db="EMBL/GenBank/DDBJ databases">
        <title>Microbes associate with the intestines of laboratory mice.</title>
        <authorList>
            <person name="Navarre W."/>
            <person name="Wong E."/>
            <person name="Huang K."/>
            <person name="Tropini C."/>
            <person name="Ng K."/>
            <person name="Yu B."/>
        </authorList>
    </citation>
    <scope>NUCLEOTIDE SEQUENCE [LARGE SCALE GENOMIC DNA]</scope>
    <source>
        <strain evidence="1 2">NM50_B9-20</strain>
    </source>
</reference>
<dbReference type="EMBL" id="SRYR01000006">
    <property type="protein sequence ID" value="TGY41679.1"/>
    <property type="molecule type" value="Genomic_DNA"/>
</dbReference>
<dbReference type="SUPFAM" id="SSF102198">
    <property type="entry name" value="Putative cyclase"/>
    <property type="match status" value="1"/>
</dbReference>
<dbReference type="Pfam" id="PF04199">
    <property type="entry name" value="Cyclase"/>
    <property type="match status" value="1"/>
</dbReference>
<protein>
    <recommendedName>
        <fullName evidence="3">Cyclase family protein</fullName>
    </recommendedName>
</protein>
<dbReference type="GO" id="GO:0004061">
    <property type="term" value="F:arylformamidase activity"/>
    <property type="evidence" value="ECO:0007669"/>
    <property type="project" value="InterPro"/>
</dbReference>
<keyword evidence="2" id="KW-1185">Reference proteome</keyword>
<dbReference type="OrthoDB" id="9796085at2"/>
<dbReference type="GO" id="GO:0019441">
    <property type="term" value="P:L-tryptophan catabolic process to kynurenine"/>
    <property type="evidence" value="ECO:0007669"/>
    <property type="project" value="InterPro"/>
</dbReference>
<dbReference type="AlphaFoldDB" id="A0A4S2DHT9"/>
<comment type="caution">
    <text evidence="1">The sequence shown here is derived from an EMBL/GenBank/DDBJ whole genome shotgun (WGS) entry which is preliminary data.</text>
</comment>
<dbReference type="InterPro" id="IPR007325">
    <property type="entry name" value="KFase/CYL"/>
</dbReference>
<organism evidence="1 2">
    <name type="scientific">Clostridium sartagoforme</name>
    <dbReference type="NCBI Taxonomy" id="84031"/>
    <lineage>
        <taxon>Bacteria</taxon>
        <taxon>Bacillati</taxon>
        <taxon>Bacillota</taxon>
        <taxon>Clostridia</taxon>
        <taxon>Eubacteriales</taxon>
        <taxon>Clostridiaceae</taxon>
        <taxon>Clostridium</taxon>
    </lineage>
</organism>
<dbReference type="Gene3D" id="3.50.30.50">
    <property type="entry name" value="Putative cyclase"/>
    <property type="match status" value="1"/>
</dbReference>
<sequence length="203" mass="23007">MIVDITQVTKIGKEYRGGSEPLKVKKVTRESKSGSSYITTNFSCDVHNMGTHIDVMSADAYISEDRLIAEGIKFDVSHITDREVTLEDLDLSIVKEGVYVFFQTNWDKYLEDDEKYNNHPDISFSVIEYLSSKKVNMIGIDALGLGKGRLHGEIDRFLGKEGKYSIENLTNLDKIPESNFKVYCLPIKVEGIDAWPARLLVEF</sequence>
<dbReference type="PANTHER" id="PTHR31118">
    <property type="entry name" value="CYCLASE-LIKE PROTEIN 2"/>
    <property type="match status" value="1"/>
</dbReference>
<dbReference type="PANTHER" id="PTHR31118:SF32">
    <property type="entry name" value="KYNURENINE FORMAMIDASE"/>
    <property type="match status" value="1"/>
</dbReference>
<gene>
    <name evidence="1" type="ORF">E5347_11750</name>
</gene>
<dbReference type="InterPro" id="IPR037175">
    <property type="entry name" value="KFase_sf"/>
</dbReference>
<evidence type="ECO:0000313" key="2">
    <source>
        <dbReference type="Proteomes" id="UP000306888"/>
    </source>
</evidence>
<dbReference type="RefSeq" id="WP_136007421.1">
    <property type="nucleotide sequence ID" value="NZ_SRYR01000006.1"/>
</dbReference>
<evidence type="ECO:0000313" key="1">
    <source>
        <dbReference type="EMBL" id="TGY41679.1"/>
    </source>
</evidence>
<evidence type="ECO:0008006" key="3">
    <source>
        <dbReference type="Google" id="ProtNLM"/>
    </source>
</evidence>
<dbReference type="Proteomes" id="UP000306888">
    <property type="component" value="Unassembled WGS sequence"/>
</dbReference>
<accession>A0A4S2DHT9</accession>
<name>A0A4S2DHT9_9CLOT</name>
<proteinExistence type="predicted"/>